<dbReference type="PROSITE" id="PS50082">
    <property type="entry name" value="WD_REPEATS_2"/>
    <property type="match status" value="2"/>
</dbReference>
<dbReference type="SMART" id="SM00320">
    <property type="entry name" value="WD40"/>
    <property type="match status" value="7"/>
</dbReference>
<proteinExistence type="predicted"/>
<keyword evidence="6" id="KW-1185">Reference proteome</keyword>
<dbReference type="InterPro" id="IPR045151">
    <property type="entry name" value="DCAF8"/>
</dbReference>
<comment type="caution">
    <text evidence="5">The sequence shown here is derived from an EMBL/GenBank/DDBJ whole genome shotgun (WGS) entry which is preliminary data.</text>
</comment>
<feature type="compositionally biased region" description="Polar residues" evidence="4">
    <location>
        <begin position="489"/>
        <end position="501"/>
    </location>
</feature>
<dbReference type="EMBL" id="LSMT01000006">
    <property type="protein sequence ID" value="PFX34192.1"/>
    <property type="molecule type" value="Genomic_DNA"/>
</dbReference>
<evidence type="ECO:0000256" key="2">
    <source>
        <dbReference type="ARBA" id="ARBA00022737"/>
    </source>
</evidence>
<organism evidence="5 6">
    <name type="scientific">Stylophora pistillata</name>
    <name type="common">Smooth cauliflower coral</name>
    <dbReference type="NCBI Taxonomy" id="50429"/>
    <lineage>
        <taxon>Eukaryota</taxon>
        <taxon>Metazoa</taxon>
        <taxon>Cnidaria</taxon>
        <taxon>Anthozoa</taxon>
        <taxon>Hexacorallia</taxon>
        <taxon>Scleractinia</taxon>
        <taxon>Astrocoeniina</taxon>
        <taxon>Pocilloporidae</taxon>
        <taxon>Stylophora</taxon>
    </lineage>
</organism>
<keyword evidence="1 3" id="KW-0853">WD repeat</keyword>
<dbReference type="InterPro" id="IPR036322">
    <property type="entry name" value="WD40_repeat_dom_sf"/>
</dbReference>
<feature type="repeat" description="WD" evidence="3">
    <location>
        <begin position="697"/>
        <end position="728"/>
    </location>
</feature>
<evidence type="ECO:0000256" key="1">
    <source>
        <dbReference type="ARBA" id="ARBA00022574"/>
    </source>
</evidence>
<gene>
    <name evidence="5" type="primary">DCAF6</name>
    <name evidence="5" type="ORF">AWC38_SpisGene951</name>
</gene>
<dbReference type="Proteomes" id="UP000225706">
    <property type="component" value="Unassembled WGS sequence"/>
</dbReference>
<sequence>MQNRTTLHHNLQQRVYGGLPPGMSMKRARGSKYLLQCLQKETALTGHEGCVNSIAWNESGSYLLSGADDCRLNIYQPTKRKLLHSIRSGHRANIFSAKFLPCSGDKWIVSCAGDGMIHFTDLNRETAHGQFQFNCHAGTTYEVITTPGDPNTFLSCGEDGTVRLFDLRTKTKCLCRDCKEDILIDCGKAITSINLNPIMPYHLGVGCEDSTVRVFDRRALSSSSSNKMNGMFCQFRPDSLNGRTCRVTSLHYSPDGSELLVSYCADYVYLFTLRGSKQHRSIHDDDSEDGYSNGSNGHRNVPPLKRLRLRGDWSDTGPNARPESEHPSPENSLMQRMSDMFARWLEESFRAGQRHRARTSSSRSTSVSSTTSSSSMSSSPPSHMSSSSSESSGTSGVFGEEPKRRRSREQNSEATQSRRGARVSESGEASVEMESEPGASVEDAGQERLNVSSTTSVELIPHSEKESENVTRTTEWTTCINDTIAAAAENNTESCESSTIENESKGADNGLSGHQLSEQADQSDLRDSHLNSSKTTNKRLQKKSKNVKRTEPVDNIGAGSSSYEGKTSTCEESSSLATQETTPSSRTHANPAPSEEPRGERNSGASGDESVVLPEHTSAATRIQRVYRLHKKAKSSVECEGKDLWIPEMTRVYKGHRNARTMIKEANFWGDEYVLSGSDCGRIFIWEKYSAELVMILQGDKHVVNCVQPHPFDPILASSGIDYDIKLWTPSAKEPMEPKDKDEIIGRNEKMLEESRDTITVPASFMIRMLASLNHARFGQRTQDDETDSDLSDD</sequence>
<reference evidence="6" key="1">
    <citation type="journal article" date="2017" name="bioRxiv">
        <title>Comparative analysis of the genomes of Stylophora pistillata and Acropora digitifera provides evidence for extensive differences between species of corals.</title>
        <authorList>
            <person name="Voolstra C.R."/>
            <person name="Li Y."/>
            <person name="Liew Y.J."/>
            <person name="Baumgarten S."/>
            <person name="Zoccola D."/>
            <person name="Flot J.-F."/>
            <person name="Tambutte S."/>
            <person name="Allemand D."/>
            <person name="Aranda M."/>
        </authorList>
    </citation>
    <scope>NUCLEOTIDE SEQUENCE [LARGE SCALE GENOMIC DNA]</scope>
</reference>
<feature type="compositionally biased region" description="Basic residues" evidence="4">
    <location>
        <begin position="536"/>
        <end position="547"/>
    </location>
</feature>
<feature type="compositionally biased region" description="Polar residues" evidence="4">
    <location>
        <begin position="512"/>
        <end position="522"/>
    </location>
</feature>
<dbReference type="PANTHER" id="PTHR15574:SF39">
    <property type="entry name" value="DDB1- AND CUL4-ASSOCIATED FACTOR 6"/>
    <property type="match status" value="1"/>
</dbReference>
<feature type="repeat" description="WD" evidence="3">
    <location>
        <begin position="44"/>
        <end position="85"/>
    </location>
</feature>
<dbReference type="GO" id="GO:0080008">
    <property type="term" value="C:Cul4-RING E3 ubiquitin ligase complex"/>
    <property type="evidence" value="ECO:0007669"/>
    <property type="project" value="TreeGrafter"/>
</dbReference>
<dbReference type="STRING" id="50429.A0A2B4T054"/>
<dbReference type="Pfam" id="PF00400">
    <property type="entry name" value="WD40"/>
    <property type="match status" value="3"/>
</dbReference>
<dbReference type="AlphaFoldDB" id="A0A2B4T054"/>
<evidence type="ECO:0000313" key="6">
    <source>
        <dbReference type="Proteomes" id="UP000225706"/>
    </source>
</evidence>
<protein>
    <submittedName>
        <fullName evidence="5">DDB1-and CUL4-associated factor 6</fullName>
    </submittedName>
</protein>
<dbReference type="GO" id="GO:0005737">
    <property type="term" value="C:cytoplasm"/>
    <property type="evidence" value="ECO:0007669"/>
    <property type="project" value="TreeGrafter"/>
</dbReference>
<dbReference type="OrthoDB" id="4869960at2759"/>
<evidence type="ECO:0000313" key="5">
    <source>
        <dbReference type="EMBL" id="PFX34192.1"/>
    </source>
</evidence>
<dbReference type="InterPro" id="IPR015943">
    <property type="entry name" value="WD40/YVTN_repeat-like_dom_sf"/>
</dbReference>
<dbReference type="SUPFAM" id="SSF50978">
    <property type="entry name" value="WD40 repeat-like"/>
    <property type="match status" value="1"/>
</dbReference>
<evidence type="ECO:0000256" key="3">
    <source>
        <dbReference type="PROSITE-ProRule" id="PRU00221"/>
    </source>
</evidence>
<feature type="compositionally biased region" description="Low complexity" evidence="4">
    <location>
        <begin position="359"/>
        <end position="397"/>
    </location>
</feature>
<feature type="region of interest" description="Disordered" evidence="4">
    <location>
        <begin position="352"/>
        <end position="475"/>
    </location>
</feature>
<dbReference type="PANTHER" id="PTHR15574">
    <property type="entry name" value="WD REPEAT DOMAIN-CONTAINING FAMILY"/>
    <property type="match status" value="1"/>
</dbReference>
<evidence type="ECO:0000256" key="4">
    <source>
        <dbReference type="SAM" id="MobiDB-lite"/>
    </source>
</evidence>
<feature type="compositionally biased region" description="Polar residues" evidence="4">
    <location>
        <begin position="558"/>
        <end position="588"/>
    </location>
</feature>
<dbReference type="Gene3D" id="2.130.10.10">
    <property type="entry name" value="YVTN repeat-like/Quinoprotein amine dehydrogenase"/>
    <property type="match status" value="3"/>
</dbReference>
<dbReference type="PROSITE" id="PS50294">
    <property type="entry name" value="WD_REPEATS_REGION"/>
    <property type="match status" value="1"/>
</dbReference>
<accession>A0A2B4T054</accession>
<keyword evidence="2" id="KW-0677">Repeat</keyword>
<dbReference type="GO" id="GO:0045944">
    <property type="term" value="P:positive regulation of transcription by RNA polymerase II"/>
    <property type="evidence" value="ECO:0007669"/>
    <property type="project" value="TreeGrafter"/>
</dbReference>
<feature type="compositionally biased region" description="Basic and acidic residues" evidence="4">
    <location>
        <begin position="400"/>
        <end position="411"/>
    </location>
</feature>
<feature type="region of interest" description="Disordered" evidence="4">
    <location>
        <begin position="280"/>
        <end position="332"/>
    </location>
</feature>
<dbReference type="InterPro" id="IPR001680">
    <property type="entry name" value="WD40_rpt"/>
</dbReference>
<name>A0A2B4T054_STYPI</name>
<feature type="region of interest" description="Disordered" evidence="4">
    <location>
        <begin position="489"/>
        <end position="617"/>
    </location>
</feature>